<name>A0ABQ9NEZ6_9PEZI</name>
<evidence type="ECO:0000256" key="4">
    <source>
        <dbReference type="ARBA" id="ARBA00022692"/>
    </source>
</evidence>
<feature type="region of interest" description="Disordered" evidence="8">
    <location>
        <begin position="1"/>
        <end position="126"/>
    </location>
</feature>
<dbReference type="PANTHER" id="PTHR43829">
    <property type="entry name" value="AQUAPORIN OR AQUAGLYCEROPORIN RELATED"/>
    <property type="match status" value="1"/>
</dbReference>
<evidence type="ECO:0008006" key="12">
    <source>
        <dbReference type="Google" id="ProtNLM"/>
    </source>
</evidence>
<protein>
    <recommendedName>
        <fullName evidence="12">Aquaporin-like protein</fullName>
    </recommendedName>
</protein>
<feature type="transmembrane region" description="Helical" evidence="9">
    <location>
        <begin position="176"/>
        <end position="195"/>
    </location>
</feature>
<keyword evidence="11" id="KW-1185">Reference proteome</keyword>
<feature type="compositionally biased region" description="Basic and acidic residues" evidence="8">
    <location>
        <begin position="74"/>
        <end position="92"/>
    </location>
</feature>
<feature type="transmembrane region" description="Helical" evidence="9">
    <location>
        <begin position="301"/>
        <end position="319"/>
    </location>
</feature>
<evidence type="ECO:0000256" key="9">
    <source>
        <dbReference type="SAM" id="Phobius"/>
    </source>
</evidence>
<evidence type="ECO:0000256" key="5">
    <source>
        <dbReference type="ARBA" id="ARBA00022989"/>
    </source>
</evidence>
<accession>A0ABQ9NEZ6</accession>
<comment type="subcellular location">
    <subcellularLocation>
        <location evidence="1">Membrane</location>
        <topology evidence="1">Multi-pass membrane protein</topology>
    </subcellularLocation>
</comment>
<dbReference type="SUPFAM" id="SSF81338">
    <property type="entry name" value="Aquaporin-like"/>
    <property type="match status" value="1"/>
</dbReference>
<comment type="similarity">
    <text evidence="2 7">Belongs to the MIP/aquaporin (TC 1.A.8) family.</text>
</comment>
<evidence type="ECO:0000256" key="1">
    <source>
        <dbReference type="ARBA" id="ARBA00004141"/>
    </source>
</evidence>
<evidence type="ECO:0000256" key="3">
    <source>
        <dbReference type="ARBA" id="ARBA00022448"/>
    </source>
</evidence>
<evidence type="ECO:0000256" key="2">
    <source>
        <dbReference type="ARBA" id="ARBA00006175"/>
    </source>
</evidence>
<feature type="compositionally biased region" description="Polar residues" evidence="8">
    <location>
        <begin position="1"/>
        <end position="17"/>
    </location>
</feature>
<dbReference type="Gene3D" id="1.20.1080.10">
    <property type="entry name" value="Glycerol uptake facilitator protein"/>
    <property type="match status" value="1"/>
</dbReference>
<dbReference type="PANTHER" id="PTHR43829:SF24">
    <property type="entry name" value="MIP AQUAPORIN (EUROFUNG)"/>
    <property type="match status" value="1"/>
</dbReference>
<comment type="caution">
    <text evidence="10">The sequence shown here is derived from an EMBL/GenBank/DDBJ whole genome shotgun (WGS) entry which is preliminary data.</text>
</comment>
<dbReference type="PRINTS" id="PR00783">
    <property type="entry name" value="MINTRINSICP"/>
</dbReference>
<dbReference type="PRINTS" id="PR02019">
    <property type="entry name" value="AQUAPORIN7"/>
</dbReference>
<keyword evidence="3 7" id="KW-0813">Transport</keyword>
<dbReference type="InterPro" id="IPR000425">
    <property type="entry name" value="MIP"/>
</dbReference>
<evidence type="ECO:0000256" key="7">
    <source>
        <dbReference type="RuleBase" id="RU000477"/>
    </source>
</evidence>
<dbReference type="EMBL" id="JAPDRL010000345">
    <property type="protein sequence ID" value="KAJ9653176.1"/>
    <property type="molecule type" value="Genomic_DNA"/>
</dbReference>
<dbReference type="CDD" id="cd00333">
    <property type="entry name" value="MIP"/>
    <property type="match status" value="1"/>
</dbReference>
<dbReference type="InterPro" id="IPR023271">
    <property type="entry name" value="Aquaporin-like"/>
</dbReference>
<feature type="transmembrane region" description="Helical" evidence="9">
    <location>
        <begin position="216"/>
        <end position="238"/>
    </location>
</feature>
<dbReference type="Pfam" id="PF00230">
    <property type="entry name" value="MIP"/>
    <property type="match status" value="1"/>
</dbReference>
<dbReference type="InterPro" id="IPR050363">
    <property type="entry name" value="MIP/Aquaporin"/>
</dbReference>
<feature type="compositionally biased region" description="Polar residues" evidence="8">
    <location>
        <begin position="94"/>
        <end position="104"/>
    </location>
</feature>
<keyword evidence="6 9" id="KW-0472">Membrane</keyword>
<evidence type="ECO:0000256" key="8">
    <source>
        <dbReference type="SAM" id="MobiDB-lite"/>
    </source>
</evidence>
<organism evidence="10 11">
    <name type="scientific">Coniosporium apollinis</name>
    <dbReference type="NCBI Taxonomy" id="61459"/>
    <lineage>
        <taxon>Eukaryota</taxon>
        <taxon>Fungi</taxon>
        <taxon>Dikarya</taxon>
        <taxon>Ascomycota</taxon>
        <taxon>Pezizomycotina</taxon>
        <taxon>Dothideomycetes</taxon>
        <taxon>Dothideomycetes incertae sedis</taxon>
        <taxon>Coniosporium</taxon>
    </lineage>
</organism>
<evidence type="ECO:0000313" key="10">
    <source>
        <dbReference type="EMBL" id="KAJ9653176.1"/>
    </source>
</evidence>
<evidence type="ECO:0000256" key="6">
    <source>
        <dbReference type="ARBA" id="ARBA00023136"/>
    </source>
</evidence>
<sequence>MSSDRIQPSSRRSNSFSLADPRPDDSLPSAAKNSDPYVDPEYRSLNPRYGKSNEKPVWGLAQPLPRVVRSRMRPNREGPVRTTVEGEQKGETEPASQVDITPQHSHTDERQQPGANDTQEDTQDHFPNTWSRYREKLHEPLAEFLGTTVALLIGECGTLSAVTSNDEAGNYQSTNWTWGFGFMLGIYIAGGISGAHLNPAISIMLTIWRGFPWRRCIVYILAQLLGAVTAAGLAYSVYYDAIQRMEFSLLSRDVSAQFVTQPKTWVTSGTAFLTECVATGVIGCVILALGDDSNTPPGAGMHALIIGLMVSVLSMAFGYNTGGCFNPVRDMGPRLVALMAGYGGHTTFLGSRAWWSWGAWGATITGAILGGGVYDICVFVGGESPINYPLQRRRQIKRRWQAREWRWIKRDKEGAKDLESRI</sequence>
<reference evidence="10" key="1">
    <citation type="submission" date="2022-10" db="EMBL/GenBank/DDBJ databases">
        <title>Culturing micro-colonial fungi from biological soil crusts in the Mojave desert and describing Neophaeococcomyces mojavensis, and introducing the new genera and species Taxawa tesnikishii.</title>
        <authorList>
            <person name="Kurbessoian T."/>
            <person name="Stajich J.E."/>
        </authorList>
    </citation>
    <scope>NUCLEOTIDE SEQUENCE</scope>
    <source>
        <strain evidence="10">TK_1</strain>
    </source>
</reference>
<proteinExistence type="inferred from homology"/>
<dbReference type="Proteomes" id="UP001172684">
    <property type="component" value="Unassembled WGS sequence"/>
</dbReference>
<feature type="transmembrane region" description="Helical" evidence="9">
    <location>
        <begin position="265"/>
        <end position="289"/>
    </location>
</feature>
<evidence type="ECO:0000313" key="11">
    <source>
        <dbReference type="Proteomes" id="UP001172684"/>
    </source>
</evidence>
<keyword evidence="5 9" id="KW-1133">Transmembrane helix</keyword>
<gene>
    <name evidence="10" type="ORF">H2201_009172</name>
</gene>
<keyword evidence="4 7" id="KW-0812">Transmembrane</keyword>